<evidence type="ECO:0000313" key="3">
    <source>
        <dbReference type="Proteomes" id="UP000192582"/>
    </source>
</evidence>
<reference evidence="2 3" key="1">
    <citation type="submission" date="2017-04" db="EMBL/GenBank/DDBJ databases">
        <authorList>
            <person name="Afonso C.L."/>
            <person name="Miller P.J."/>
            <person name="Scott M.A."/>
            <person name="Spackman E."/>
            <person name="Goraichik I."/>
            <person name="Dimitrov K.M."/>
            <person name="Suarez D.L."/>
            <person name="Swayne D.E."/>
        </authorList>
    </citation>
    <scope>NUCLEOTIDE SEQUENCE [LARGE SCALE GENOMIC DNA]</scope>
    <source>
        <strain evidence="2 3">KR-140</strain>
    </source>
</reference>
<evidence type="ECO:0000256" key="1">
    <source>
        <dbReference type="SAM" id="MobiDB-lite"/>
    </source>
</evidence>
<dbReference type="STRING" id="695939.SAMN00790413_03568"/>
<protein>
    <submittedName>
        <fullName evidence="2">Uncharacterized protein</fullName>
    </submittedName>
</protein>
<dbReference type="AlphaFoldDB" id="A0A1W1UYN9"/>
<accession>A0A1W1UYN9</accession>
<proteinExistence type="predicted"/>
<feature type="region of interest" description="Disordered" evidence="1">
    <location>
        <begin position="153"/>
        <end position="175"/>
    </location>
</feature>
<organism evidence="2 3">
    <name type="scientific">Deinococcus hopiensis KR-140</name>
    <dbReference type="NCBI Taxonomy" id="695939"/>
    <lineage>
        <taxon>Bacteria</taxon>
        <taxon>Thermotogati</taxon>
        <taxon>Deinococcota</taxon>
        <taxon>Deinococci</taxon>
        <taxon>Deinococcales</taxon>
        <taxon>Deinococcaceae</taxon>
        <taxon>Deinococcus</taxon>
    </lineage>
</organism>
<dbReference type="EMBL" id="FWWU01000008">
    <property type="protein sequence ID" value="SMB85854.1"/>
    <property type="molecule type" value="Genomic_DNA"/>
</dbReference>
<gene>
    <name evidence="2" type="ORF">SAMN00790413_03568</name>
</gene>
<name>A0A1W1UYN9_9DEIO</name>
<dbReference type="Proteomes" id="UP000192582">
    <property type="component" value="Unassembled WGS sequence"/>
</dbReference>
<evidence type="ECO:0000313" key="2">
    <source>
        <dbReference type="EMBL" id="SMB85854.1"/>
    </source>
</evidence>
<feature type="compositionally biased region" description="Basic and acidic residues" evidence="1">
    <location>
        <begin position="153"/>
        <end position="164"/>
    </location>
</feature>
<keyword evidence="3" id="KW-1185">Reference proteome</keyword>
<sequence length="222" mass="24844">MTEPDDRCPVCGEATEDMRHVDVERFYQVGDGRAPQLYQRTKFLEVDPQGTYIMRLRRYVGGEVHRFAYSHTDEKGVRHITSAWDPATQPAITLAEQTHYGIPCCKRCRGDFITLFLAWSQGKHVRRDVVEGAAALEDLVPIHEHGAIRHITRGEWSQRQEQRDALAPPRGDSHARSVLVAPRPVPPDIPVPAGAVPHQCAAYARGTGRAGRRTGPCPEPTR</sequence>